<feature type="transmembrane region" description="Helical" evidence="6">
    <location>
        <begin position="132"/>
        <end position="152"/>
    </location>
</feature>
<evidence type="ECO:0000256" key="2">
    <source>
        <dbReference type="ARBA" id="ARBA00007635"/>
    </source>
</evidence>
<feature type="transmembrane region" description="Helical" evidence="6">
    <location>
        <begin position="96"/>
        <end position="120"/>
    </location>
</feature>
<evidence type="ECO:0000256" key="5">
    <source>
        <dbReference type="ARBA" id="ARBA00023136"/>
    </source>
</evidence>
<feature type="transmembrane region" description="Helical" evidence="6">
    <location>
        <begin position="280"/>
        <end position="300"/>
    </location>
</feature>
<feature type="transmembrane region" description="Helical" evidence="6">
    <location>
        <begin position="12"/>
        <end position="31"/>
    </location>
</feature>
<feature type="compositionally biased region" description="Polar residues" evidence="7">
    <location>
        <begin position="354"/>
        <end position="364"/>
    </location>
</feature>
<dbReference type="PANTHER" id="PTHR31218">
    <property type="entry name" value="WAT1-RELATED PROTEIN"/>
    <property type="match status" value="1"/>
</dbReference>
<protein>
    <recommendedName>
        <fullName evidence="6">WAT1-related protein</fullName>
    </recommendedName>
</protein>
<feature type="transmembrane region" description="Helical" evidence="6">
    <location>
        <begin position="37"/>
        <end position="57"/>
    </location>
</feature>
<dbReference type="InterPro" id="IPR000620">
    <property type="entry name" value="EamA_dom"/>
</dbReference>
<feature type="region of interest" description="Disordered" evidence="7">
    <location>
        <begin position="329"/>
        <end position="366"/>
    </location>
</feature>
<feature type="transmembrane region" description="Helical" evidence="6">
    <location>
        <begin position="215"/>
        <end position="235"/>
    </location>
</feature>
<evidence type="ECO:0000256" key="6">
    <source>
        <dbReference type="RuleBase" id="RU363077"/>
    </source>
</evidence>
<evidence type="ECO:0000256" key="3">
    <source>
        <dbReference type="ARBA" id="ARBA00022692"/>
    </source>
</evidence>
<comment type="subcellular location">
    <subcellularLocation>
        <location evidence="1 6">Membrane</location>
        <topology evidence="1 6">Multi-pass membrane protein</topology>
    </subcellularLocation>
</comment>
<feature type="transmembrane region" description="Helical" evidence="6">
    <location>
        <begin position="69"/>
        <end position="90"/>
    </location>
</feature>
<feature type="transmembrane region" description="Helical" evidence="6">
    <location>
        <begin position="247"/>
        <end position="268"/>
    </location>
</feature>
<feature type="domain" description="EamA" evidence="8">
    <location>
        <begin position="9"/>
        <end position="149"/>
    </location>
</feature>
<feature type="transmembrane region" description="Helical" evidence="6">
    <location>
        <begin position="183"/>
        <end position="203"/>
    </location>
</feature>
<evidence type="ECO:0000256" key="7">
    <source>
        <dbReference type="SAM" id="MobiDB-lite"/>
    </source>
</evidence>
<dbReference type="Proteomes" id="UP000251960">
    <property type="component" value="Chromosome 1"/>
</dbReference>
<feature type="transmembrane region" description="Helical" evidence="6">
    <location>
        <begin position="306"/>
        <end position="324"/>
    </location>
</feature>
<dbReference type="InterPro" id="IPR030184">
    <property type="entry name" value="WAT1-related"/>
</dbReference>
<dbReference type="InterPro" id="IPR037185">
    <property type="entry name" value="EmrE-like"/>
</dbReference>
<evidence type="ECO:0000256" key="4">
    <source>
        <dbReference type="ARBA" id="ARBA00022989"/>
    </source>
</evidence>
<keyword evidence="3 6" id="KW-0812">Transmembrane</keyword>
<dbReference type="GO" id="GO:0016020">
    <property type="term" value="C:membrane"/>
    <property type="evidence" value="ECO:0007669"/>
    <property type="project" value="UniProtKB-SubCell"/>
</dbReference>
<dbReference type="GO" id="GO:0022857">
    <property type="term" value="F:transmembrane transporter activity"/>
    <property type="evidence" value="ECO:0007669"/>
    <property type="project" value="InterPro"/>
</dbReference>
<feature type="compositionally biased region" description="Basic and acidic residues" evidence="7">
    <location>
        <begin position="329"/>
        <end position="348"/>
    </location>
</feature>
<name>A0A317Y2L2_MAIZE</name>
<keyword evidence="5 6" id="KW-0472">Membrane</keyword>
<reference evidence="9" key="1">
    <citation type="journal article" date="2018" name="Nat. Genet.">
        <title>Extensive intraspecific gene order and gene structural variations between Mo17 and other maize genomes.</title>
        <authorList>
            <person name="Sun S."/>
            <person name="Zhou Y."/>
            <person name="Chen J."/>
            <person name="Shi J."/>
            <person name="Zhao H."/>
            <person name="Zhao H."/>
            <person name="Song W."/>
            <person name="Zhang M."/>
            <person name="Cui Y."/>
            <person name="Dong X."/>
            <person name="Liu H."/>
            <person name="Ma X."/>
            <person name="Jiao Y."/>
            <person name="Wang B."/>
            <person name="Wei X."/>
            <person name="Stein J.C."/>
            <person name="Glaubitz J.C."/>
            <person name="Lu F."/>
            <person name="Yu G."/>
            <person name="Liang C."/>
            <person name="Fengler K."/>
            <person name="Li B."/>
            <person name="Rafalski A."/>
            <person name="Schnable P.S."/>
            <person name="Ware D.H."/>
            <person name="Buckler E.S."/>
            <person name="Lai J."/>
        </authorList>
    </citation>
    <scope>NUCLEOTIDE SEQUENCE [LARGE SCALE GENOMIC DNA]</scope>
    <source>
        <tissue evidence="9">Seedling</tissue>
    </source>
</reference>
<evidence type="ECO:0000256" key="1">
    <source>
        <dbReference type="ARBA" id="ARBA00004141"/>
    </source>
</evidence>
<evidence type="ECO:0000313" key="9">
    <source>
        <dbReference type="EMBL" id="PWZ52513.1"/>
    </source>
</evidence>
<dbReference type="SUPFAM" id="SSF103481">
    <property type="entry name" value="Multidrug resistance efflux transporter EmrE"/>
    <property type="match status" value="2"/>
</dbReference>
<proteinExistence type="inferred from homology"/>
<dbReference type="ExpressionAtlas" id="A0A317Y2L2">
    <property type="expression patterns" value="baseline and differential"/>
</dbReference>
<comment type="similarity">
    <text evidence="2 6">Belongs to the drug/metabolite transporter (DMT) superfamily. Plant drug/metabolite exporter (P-DME) (TC 2.A.7.4) family.</text>
</comment>
<evidence type="ECO:0000259" key="8">
    <source>
        <dbReference type="Pfam" id="PF00892"/>
    </source>
</evidence>
<feature type="domain" description="EamA" evidence="8">
    <location>
        <begin position="185"/>
        <end position="323"/>
    </location>
</feature>
<accession>A0A317Y2L2</accession>
<dbReference type="EMBL" id="NCVQ01000001">
    <property type="protein sequence ID" value="PWZ52513.1"/>
    <property type="molecule type" value="Genomic_DNA"/>
</dbReference>
<gene>
    <name evidence="9" type="primary">At5g64700_7</name>
    <name evidence="9" type="ORF">Zm00014a_036287</name>
</gene>
<dbReference type="AlphaFoldDB" id="A0A317Y2L2"/>
<keyword evidence="4 6" id="KW-1133">Transmembrane helix</keyword>
<dbReference type="Pfam" id="PF00892">
    <property type="entry name" value="EamA"/>
    <property type="match status" value="2"/>
</dbReference>
<sequence length="384" mass="42191">MTMKASMKPYCVAIIIQLIYTGMFVISKAAFNHGMNTYVFIFYRQAVGSLILLPTALLQRKNARPAMSLGVLVKLFFCALIGITVGVNLYHVSLKFTTATVASAADSSLPAVTFFLAVLLRMERVKLRSSSGIAKVAGVALCLAGVFTIALYTGPSVSPINHHRAFASQDPAPKPVVVPRGVWIKWTLLMVVANMCWSLWIICQAAVQKDYPDKMVVTVTQCLLSTAQSFVVAVVAERDFSKWKLRFDISLLAVLYSGVMVTGVSYYLQTWCLEMRGPMFFATWTPLCFVFTIFCSSFFLGEIVHLGSILGGILLVASLYTMLWGKSKEDKTDDATDDIEKCGEDNKSAESCPGEQQRQRTTATAAEVKESTLIGSADLRVQEQ</sequence>
<organism evidence="9">
    <name type="scientific">Zea mays</name>
    <name type="common">Maize</name>
    <dbReference type="NCBI Taxonomy" id="4577"/>
    <lineage>
        <taxon>Eukaryota</taxon>
        <taxon>Viridiplantae</taxon>
        <taxon>Streptophyta</taxon>
        <taxon>Embryophyta</taxon>
        <taxon>Tracheophyta</taxon>
        <taxon>Spermatophyta</taxon>
        <taxon>Magnoliopsida</taxon>
        <taxon>Liliopsida</taxon>
        <taxon>Poales</taxon>
        <taxon>Poaceae</taxon>
        <taxon>PACMAD clade</taxon>
        <taxon>Panicoideae</taxon>
        <taxon>Andropogonodae</taxon>
        <taxon>Andropogoneae</taxon>
        <taxon>Tripsacinae</taxon>
        <taxon>Zea</taxon>
    </lineage>
</organism>
<comment type="caution">
    <text evidence="9">The sequence shown here is derived from an EMBL/GenBank/DDBJ whole genome shotgun (WGS) entry which is preliminary data.</text>
</comment>